<keyword evidence="5 11" id="KW-0418">Kinase</keyword>
<dbReference type="InterPro" id="IPR053235">
    <property type="entry name" value="Ser_Thr_kinase"/>
</dbReference>
<keyword evidence="2" id="KW-0723">Serine/threonine-protein kinase</keyword>
<sequence length="345" mass="38386">MQNLTIVKLLHYGKSQDVYLSRNSSGTRYALKRIYRDELAHQHSYTNSCGRLVRYDWFAALRRAVGIQLLVSHERCVRCLHVSGFDPKLDDKHAVQDEIDLGKSSQHPRQVLRSAGVVRVREPGGARQLHQQHPRHPPRSTALRRPRRARGASIPWVTDACCADCAVSEIGVAHGDVKPDNIFMDASGRCKLGDFGQSQLLEDGRAAHSALGSYYFLAPEIVSNSSAHYDGAAADVWALGASLWVLYFQRYPFNNHCANATAELFVAIANFDIDHELACLRATGAHIEPEFESFIRGAMCTDPARRLRAQTALVGCNLRDLTPCSGTPGCLPWISPRRKTMQRPS</sequence>
<feature type="compositionally biased region" description="Basic residues" evidence="9">
    <location>
        <begin position="130"/>
        <end position="148"/>
    </location>
</feature>
<dbReference type="Gene3D" id="1.10.510.10">
    <property type="entry name" value="Transferase(Phosphotransferase) domain 1"/>
    <property type="match status" value="1"/>
</dbReference>
<organism evidence="11 12">
    <name type="scientific">Babesia caballi</name>
    <dbReference type="NCBI Taxonomy" id="5871"/>
    <lineage>
        <taxon>Eukaryota</taxon>
        <taxon>Sar</taxon>
        <taxon>Alveolata</taxon>
        <taxon>Apicomplexa</taxon>
        <taxon>Aconoidasida</taxon>
        <taxon>Piroplasmida</taxon>
        <taxon>Babesiidae</taxon>
        <taxon>Babesia</taxon>
    </lineage>
</organism>
<dbReference type="EC" id="2.7.11.1" evidence="1"/>
<evidence type="ECO:0000256" key="7">
    <source>
        <dbReference type="ARBA" id="ARBA00047899"/>
    </source>
</evidence>
<dbReference type="GeneID" id="94195098"/>
<evidence type="ECO:0000256" key="4">
    <source>
        <dbReference type="ARBA" id="ARBA00022741"/>
    </source>
</evidence>
<feature type="domain" description="Protein kinase" evidence="10">
    <location>
        <begin position="4"/>
        <end position="334"/>
    </location>
</feature>
<dbReference type="PROSITE" id="PS00108">
    <property type="entry name" value="PROTEIN_KINASE_ST"/>
    <property type="match status" value="1"/>
</dbReference>
<feature type="region of interest" description="Disordered" evidence="9">
    <location>
        <begin position="123"/>
        <end position="148"/>
    </location>
</feature>
<evidence type="ECO:0000256" key="1">
    <source>
        <dbReference type="ARBA" id="ARBA00012513"/>
    </source>
</evidence>
<dbReference type="Pfam" id="PF00069">
    <property type="entry name" value="Pkinase"/>
    <property type="match status" value="1"/>
</dbReference>
<dbReference type="InterPro" id="IPR011009">
    <property type="entry name" value="Kinase-like_dom_sf"/>
</dbReference>
<dbReference type="Proteomes" id="UP001497744">
    <property type="component" value="Unassembled WGS sequence"/>
</dbReference>
<accession>A0AAV4LUY9</accession>
<keyword evidence="4" id="KW-0547">Nucleotide-binding</keyword>
<comment type="catalytic activity">
    <reaction evidence="7">
        <text>L-threonyl-[protein] + ATP = O-phospho-L-threonyl-[protein] + ADP + H(+)</text>
        <dbReference type="Rhea" id="RHEA:46608"/>
        <dbReference type="Rhea" id="RHEA-COMP:11060"/>
        <dbReference type="Rhea" id="RHEA-COMP:11605"/>
        <dbReference type="ChEBI" id="CHEBI:15378"/>
        <dbReference type="ChEBI" id="CHEBI:30013"/>
        <dbReference type="ChEBI" id="CHEBI:30616"/>
        <dbReference type="ChEBI" id="CHEBI:61977"/>
        <dbReference type="ChEBI" id="CHEBI:456216"/>
        <dbReference type="EC" id="2.7.11.1"/>
    </reaction>
</comment>
<dbReference type="GO" id="GO:0005737">
    <property type="term" value="C:cytoplasm"/>
    <property type="evidence" value="ECO:0007669"/>
    <property type="project" value="TreeGrafter"/>
</dbReference>
<proteinExistence type="predicted"/>
<dbReference type="EMBL" id="BPLF01000002">
    <property type="protein sequence ID" value="GIX63617.1"/>
    <property type="molecule type" value="Genomic_DNA"/>
</dbReference>
<evidence type="ECO:0000313" key="12">
    <source>
        <dbReference type="Proteomes" id="UP001497744"/>
    </source>
</evidence>
<evidence type="ECO:0000256" key="3">
    <source>
        <dbReference type="ARBA" id="ARBA00022679"/>
    </source>
</evidence>
<keyword evidence="6" id="KW-0067">ATP-binding</keyword>
<dbReference type="RefSeq" id="XP_067715686.1">
    <property type="nucleotide sequence ID" value="XM_067859585.1"/>
</dbReference>
<dbReference type="PANTHER" id="PTHR24361">
    <property type="entry name" value="MITOGEN-ACTIVATED KINASE KINASE KINASE"/>
    <property type="match status" value="1"/>
</dbReference>
<comment type="catalytic activity">
    <reaction evidence="8">
        <text>L-seryl-[protein] + ATP = O-phospho-L-seryl-[protein] + ADP + H(+)</text>
        <dbReference type="Rhea" id="RHEA:17989"/>
        <dbReference type="Rhea" id="RHEA-COMP:9863"/>
        <dbReference type="Rhea" id="RHEA-COMP:11604"/>
        <dbReference type="ChEBI" id="CHEBI:15378"/>
        <dbReference type="ChEBI" id="CHEBI:29999"/>
        <dbReference type="ChEBI" id="CHEBI:30616"/>
        <dbReference type="ChEBI" id="CHEBI:83421"/>
        <dbReference type="ChEBI" id="CHEBI:456216"/>
        <dbReference type="EC" id="2.7.11.1"/>
    </reaction>
</comment>
<dbReference type="SMART" id="SM00220">
    <property type="entry name" value="S_TKc"/>
    <property type="match status" value="1"/>
</dbReference>
<keyword evidence="3" id="KW-0808">Transferase</keyword>
<evidence type="ECO:0000256" key="2">
    <source>
        <dbReference type="ARBA" id="ARBA00022527"/>
    </source>
</evidence>
<keyword evidence="12" id="KW-1185">Reference proteome</keyword>
<dbReference type="PROSITE" id="PS50011">
    <property type="entry name" value="PROTEIN_KINASE_DOM"/>
    <property type="match status" value="1"/>
</dbReference>
<dbReference type="SUPFAM" id="SSF56112">
    <property type="entry name" value="Protein kinase-like (PK-like)"/>
    <property type="match status" value="1"/>
</dbReference>
<dbReference type="InterPro" id="IPR000719">
    <property type="entry name" value="Prot_kinase_dom"/>
</dbReference>
<comment type="caution">
    <text evidence="11">The sequence shown here is derived from an EMBL/GenBank/DDBJ whole genome shotgun (WGS) entry which is preliminary data.</text>
</comment>
<dbReference type="PANTHER" id="PTHR24361:SF433">
    <property type="entry name" value="PROTEIN KINASE DOMAIN-CONTAINING PROTEIN"/>
    <property type="match status" value="1"/>
</dbReference>
<evidence type="ECO:0000256" key="5">
    <source>
        <dbReference type="ARBA" id="ARBA00022777"/>
    </source>
</evidence>
<gene>
    <name evidence="11" type="ORF">BcabD6B2_30520</name>
</gene>
<evidence type="ECO:0000259" key="10">
    <source>
        <dbReference type="PROSITE" id="PS50011"/>
    </source>
</evidence>
<dbReference type="AlphaFoldDB" id="A0AAV4LUY9"/>
<evidence type="ECO:0000256" key="9">
    <source>
        <dbReference type="SAM" id="MobiDB-lite"/>
    </source>
</evidence>
<reference evidence="11 12" key="1">
    <citation type="submission" date="2021-06" db="EMBL/GenBank/DDBJ databases">
        <title>Genome sequence of Babesia caballi.</title>
        <authorList>
            <person name="Yamagishi J."/>
            <person name="Kidaka T."/>
            <person name="Ochi A."/>
        </authorList>
    </citation>
    <scope>NUCLEOTIDE SEQUENCE [LARGE SCALE GENOMIC DNA]</scope>
    <source>
        <strain evidence="11">USDA-D6B2</strain>
    </source>
</reference>
<evidence type="ECO:0000256" key="6">
    <source>
        <dbReference type="ARBA" id="ARBA00022840"/>
    </source>
</evidence>
<name>A0AAV4LUY9_BABCB</name>
<dbReference type="GO" id="GO:0004674">
    <property type="term" value="F:protein serine/threonine kinase activity"/>
    <property type="evidence" value="ECO:0007669"/>
    <property type="project" value="UniProtKB-KW"/>
</dbReference>
<dbReference type="InterPro" id="IPR008271">
    <property type="entry name" value="Ser/Thr_kinase_AS"/>
</dbReference>
<dbReference type="GO" id="GO:0005524">
    <property type="term" value="F:ATP binding"/>
    <property type="evidence" value="ECO:0007669"/>
    <property type="project" value="UniProtKB-KW"/>
</dbReference>
<protein>
    <recommendedName>
        <fullName evidence="1">non-specific serine/threonine protein kinase</fullName>
        <ecNumber evidence="1">2.7.11.1</ecNumber>
    </recommendedName>
</protein>
<evidence type="ECO:0000313" key="11">
    <source>
        <dbReference type="EMBL" id="GIX63617.1"/>
    </source>
</evidence>
<evidence type="ECO:0000256" key="8">
    <source>
        <dbReference type="ARBA" id="ARBA00048679"/>
    </source>
</evidence>